<dbReference type="SUPFAM" id="SSF55048">
    <property type="entry name" value="Probable ACP-binding domain of malonyl-CoA ACP transacylase"/>
    <property type="match status" value="1"/>
</dbReference>
<dbReference type="Gene3D" id="3.30.70.250">
    <property type="entry name" value="Malonyl-CoA ACP transacylase, ACP-binding"/>
    <property type="match status" value="1"/>
</dbReference>
<dbReference type="InterPro" id="IPR014031">
    <property type="entry name" value="Ketoacyl_synth_C"/>
</dbReference>
<dbReference type="Pfam" id="PF16197">
    <property type="entry name" value="KAsynt_C_assoc"/>
    <property type="match status" value="1"/>
</dbReference>
<evidence type="ECO:0000313" key="6">
    <source>
        <dbReference type="EMBL" id="UWZ39403.1"/>
    </source>
</evidence>
<dbReference type="SMART" id="SM00822">
    <property type="entry name" value="PKS_KR"/>
    <property type="match status" value="1"/>
</dbReference>
<evidence type="ECO:0000313" key="7">
    <source>
        <dbReference type="Proteomes" id="UP001058271"/>
    </source>
</evidence>
<dbReference type="SMART" id="SM00827">
    <property type="entry name" value="PKS_AT"/>
    <property type="match status" value="1"/>
</dbReference>
<keyword evidence="3" id="KW-0808">Transferase</keyword>
<dbReference type="Gene3D" id="1.10.1200.10">
    <property type="entry name" value="ACP-like"/>
    <property type="match status" value="1"/>
</dbReference>
<keyword evidence="2" id="KW-0597">Phosphoprotein</keyword>
<dbReference type="Proteomes" id="UP001058271">
    <property type="component" value="Chromosome"/>
</dbReference>
<dbReference type="PROSITE" id="PS52004">
    <property type="entry name" value="KS3_2"/>
    <property type="match status" value="1"/>
</dbReference>
<protein>
    <submittedName>
        <fullName evidence="6">SDR family NAD(P)-dependent oxidoreductase</fullName>
    </submittedName>
</protein>
<dbReference type="InterPro" id="IPR032821">
    <property type="entry name" value="PKS_assoc"/>
</dbReference>
<organism evidence="6 7">
    <name type="scientific">Dactylosporangium roseum</name>
    <dbReference type="NCBI Taxonomy" id="47989"/>
    <lineage>
        <taxon>Bacteria</taxon>
        <taxon>Bacillati</taxon>
        <taxon>Actinomycetota</taxon>
        <taxon>Actinomycetes</taxon>
        <taxon>Micromonosporales</taxon>
        <taxon>Micromonosporaceae</taxon>
        <taxon>Dactylosporangium</taxon>
    </lineage>
</organism>
<dbReference type="PROSITE" id="PS00606">
    <property type="entry name" value="KS3_1"/>
    <property type="match status" value="1"/>
</dbReference>
<dbReference type="SUPFAM" id="SSF47336">
    <property type="entry name" value="ACP-like"/>
    <property type="match status" value="1"/>
</dbReference>
<dbReference type="SUPFAM" id="SSF52151">
    <property type="entry name" value="FabD/lysophospholipase-like"/>
    <property type="match status" value="1"/>
</dbReference>
<dbReference type="Pfam" id="PF00109">
    <property type="entry name" value="ketoacyl-synt"/>
    <property type="match status" value="1"/>
</dbReference>
<dbReference type="Gene3D" id="3.40.47.10">
    <property type="match status" value="1"/>
</dbReference>
<proteinExistence type="predicted"/>
<dbReference type="EMBL" id="CP073721">
    <property type="protein sequence ID" value="UWZ39403.1"/>
    <property type="molecule type" value="Genomic_DNA"/>
</dbReference>
<dbReference type="Pfam" id="PF08659">
    <property type="entry name" value="KR"/>
    <property type="match status" value="1"/>
</dbReference>
<dbReference type="SUPFAM" id="SSF53901">
    <property type="entry name" value="Thiolase-like"/>
    <property type="match status" value="1"/>
</dbReference>
<dbReference type="Gene3D" id="3.40.50.720">
    <property type="entry name" value="NAD(P)-binding Rossmann-like Domain"/>
    <property type="match status" value="1"/>
</dbReference>
<dbReference type="CDD" id="cd00833">
    <property type="entry name" value="PKS"/>
    <property type="match status" value="1"/>
</dbReference>
<dbReference type="Gene3D" id="3.30.70.3290">
    <property type="match status" value="1"/>
</dbReference>
<keyword evidence="1" id="KW-0596">Phosphopantetheine</keyword>
<dbReference type="RefSeq" id="WP_260728807.1">
    <property type="nucleotide sequence ID" value="NZ_BAAABS010000064.1"/>
</dbReference>
<dbReference type="PROSITE" id="PS50075">
    <property type="entry name" value="CARRIER"/>
    <property type="match status" value="1"/>
</dbReference>
<accession>A0ABY5ZEL9</accession>
<evidence type="ECO:0000256" key="1">
    <source>
        <dbReference type="ARBA" id="ARBA00022450"/>
    </source>
</evidence>
<dbReference type="SUPFAM" id="SSF51735">
    <property type="entry name" value="NAD(P)-binding Rossmann-fold domains"/>
    <property type="match status" value="2"/>
</dbReference>
<dbReference type="Pfam" id="PF02801">
    <property type="entry name" value="Ketoacyl-synt_C"/>
    <property type="match status" value="1"/>
</dbReference>
<gene>
    <name evidence="6" type="ORF">Drose_14870</name>
</gene>
<dbReference type="InterPro" id="IPR006162">
    <property type="entry name" value="Ppantetheine_attach_site"/>
</dbReference>
<evidence type="ECO:0000259" key="5">
    <source>
        <dbReference type="PROSITE" id="PS52004"/>
    </source>
</evidence>
<dbReference type="InterPro" id="IPR036291">
    <property type="entry name" value="NAD(P)-bd_dom_sf"/>
</dbReference>
<dbReference type="InterPro" id="IPR016036">
    <property type="entry name" value="Malonyl_transacylase_ACP-bd"/>
</dbReference>
<evidence type="ECO:0000256" key="2">
    <source>
        <dbReference type="ARBA" id="ARBA00022553"/>
    </source>
</evidence>
<dbReference type="InterPro" id="IPR016035">
    <property type="entry name" value="Acyl_Trfase/lysoPLipase"/>
</dbReference>
<dbReference type="PANTHER" id="PTHR43775">
    <property type="entry name" value="FATTY ACID SYNTHASE"/>
    <property type="match status" value="1"/>
</dbReference>
<dbReference type="InterPro" id="IPR001227">
    <property type="entry name" value="Ac_transferase_dom_sf"/>
</dbReference>
<dbReference type="InterPro" id="IPR018201">
    <property type="entry name" value="Ketoacyl_synth_AS"/>
</dbReference>
<dbReference type="Pfam" id="PF00698">
    <property type="entry name" value="Acyl_transf_1"/>
    <property type="match status" value="1"/>
</dbReference>
<evidence type="ECO:0000259" key="4">
    <source>
        <dbReference type="PROSITE" id="PS50075"/>
    </source>
</evidence>
<dbReference type="InterPro" id="IPR013968">
    <property type="entry name" value="PKS_KR"/>
</dbReference>
<feature type="domain" description="Ketosynthase family 3 (KS3)" evidence="5">
    <location>
        <begin position="5"/>
        <end position="427"/>
    </location>
</feature>
<dbReference type="Gene3D" id="3.40.366.10">
    <property type="entry name" value="Malonyl-Coenzyme A Acyl Carrier Protein, domain 2"/>
    <property type="match status" value="1"/>
</dbReference>
<dbReference type="InterPro" id="IPR036736">
    <property type="entry name" value="ACP-like_sf"/>
</dbReference>
<dbReference type="CDD" id="cd08953">
    <property type="entry name" value="KR_2_SDR_x"/>
    <property type="match status" value="1"/>
</dbReference>
<dbReference type="InterPro" id="IPR014030">
    <property type="entry name" value="Ketoacyl_synth_N"/>
</dbReference>
<dbReference type="PANTHER" id="PTHR43775:SF37">
    <property type="entry name" value="SI:DKEY-61P9.11"/>
    <property type="match status" value="1"/>
</dbReference>
<dbReference type="InterPro" id="IPR016039">
    <property type="entry name" value="Thiolase-like"/>
</dbReference>
<reference evidence="6" key="1">
    <citation type="submission" date="2021-04" db="EMBL/GenBank/DDBJ databases">
        <title>Biosynthetic gene clusters of Dactylosporangioum roseum.</title>
        <authorList>
            <person name="Hartkoorn R.C."/>
            <person name="Beaudoing E."/>
            <person name="Hot D."/>
            <person name="Moureu S."/>
        </authorList>
    </citation>
    <scope>NUCLEOTIDE SEQUENCE</scope>
    <source>
        <strain evidence="6">NRRL B-16295</strain>
    </source>
</reference>
<dbReference type="InterPro" id="IPR057326">
    <property type="entry name" value="KR_dom"/>
</dbReference>
<dbReference type="InterPro" id="IPR020841">
    <property type="entry name" value="PKS_Beta-ketoAc_synthase_dom"/>
</dbReference>
<sequence length="1520" mass="158271">MTAADQHLAIVGFAVRCPGARNEQEFWRNLMAGVESIEHFDSVERAEALGDLAAGAQFVPAGGVLADAERFDADFFGVAPRQAEVTDPQQRQLLEVVWEAFENAAIVPGPDLTTAVFAGTGFPTYLLFNLLGGGAANVGQYAVVIGNDKDHAATRVAHALDLRGPALTVQTACSTSLVCLHTACQSLLSAEADVAVAAACSIGFPQRRGYYSVEGGILSPDGRCRPYDADANGAVPGSGCAAVVVRRLADALRDGNPVRAVIRATAVVNDGADKAGYSAPSISGQVRAITEALTLSGLVPDDISYVEGHGTATALGDAIEVRALDRAMPRASAAPGSCRLGSVKGNVGHLDVAAGLTGLIKTVLSLEYGALPPTLHHARPHAELGLEATRFRVPNTPEPWPRGPVPRRAGVSSFGLGGTNAHVILEEAAPAAPAPDGDLPVPLLLAAGTPSALQQLGTRLRARLAELAPAALPQVAATLAFGRRHRAHRRVVVAGSVQEAIRLLERPEDIPSAGTGAGRPPRIAFLFPGAGRPAGRAERRLWSHPVFRECWQDLATHFGRLGHRLPTAPEAEAVPAAEAVRPTVSLPILFATELSLAGLWKSWGVEPAAVLGHSAGEYAAAVLAGALDVPDAVALVLERARLLEDAPPGGMVAVHAGQARAEELARDWGLSVAVVNSPSSSVLSGAVERIEAFLASTAAADADVKPVAVATAAHSPLLDPGAAVLTRFAEGLRLGAPRVAYWSSTTGSRVEEELTRARYWGEHLRQPVQFQRAVTSLADEVDMLLEVGSAATVAHFARDCLPGRAADIIDSLPHPDSGVELREAVLRARGRLWARGVATTWGDAIPADLPRVALPATPFDGPLFTRTAGVSPPADPRPWPDGAGHLARQVWTRRPADASTSVTPPQGERWLILDDGSRLASGVAHRLRAAAAEVDVVGPGRLPGPADAGPPLDPLTLARWVDDLVLGRETAGVVYFWAGGLPDGTVSLAAQDAAFTLPFLLARSLGTAGRPATLTAVTRGVLPVRGDECAEPTAALATGPVVVASREFPGLRSRLIDVDSPAGTSSPGRPDEVANADVDRLADTVVDAVLSAEPDEVVAVRAGQVWTRSWAPVTGLPESEADVGPVLVTGGLGGIGLAVARELARTGTKAIALLGRRGLPGSPADDSAETAAARRAVQEIEAAGASVVVLAADVADRPAVERSVAAVRARFGAVNLLIHAAAVPAGGLLNLRTLDECRQVLRPKTDGTRVLADVFADQPPRRVVLYSALDAVLGTLGQVDHAAANAFLDAVAGAGWFAGSHVTAVNWGAWREVGQAARTDGLGGLTAWRSGMLEQALSTRAGTRLARLALSTRERNVVASAVDVHRLLDAVRTSDVVSLVEQPMADTADATRPRPLPEESFVAPEGDAEQLVSTLWEKMVGVSPVGALDNFFALGGNSLIAMQLVARLRQHFPFRVPLATVLRHATVRDQAAWLEAELERFLAGLSDEEVRGQLAAFAGRAAVDGASGALPGGRDEFADH</sequence>
<dbReference type="InterPro" id="IPR050091">
    <property type="entry name" value="PKS_NRPS_Biosynth_Enz"/>
</dbReference>
<dbReference type="InterPro" id="IPR014043">
    <property type="entry name" value="Acyl_transferase_dom"/>
</dbReference>
<dbReference type="InterPro" id="IPR009081">
    <property type="entry name" value="PP-bd_ACP"/>
</dbReference>
<dbReference type="PROSITE" id="PS00012">
    <property type="entry name" value="PHOSPHOPANTETHEINE"/>
    <property type="match status" value="1"/>
</dbReference>
<feature type="domain" description="Carrier" evidence="4">
    <location>
        <begin position="1403"/>
        <end position="1478"/>
    </location>
</feature>
<dbReference type="Pfam" id="PF00550">
    <property type="entry name" value="PP-binding"/>
    <property type="match status" value="1"/>
</dbReference>
<dbReference type="SMART" id="SM00823">
    <property type="entry name" value="PKS_PP"/>
    <property type="match status" value="1"/>
</dbReference>
<evidence type="ECO:0000256" key="3">
    <source>
        <dbReference type="ARBA" id="ARBA00022679"/>
    </source>
</evidence>
<dbReference type="SMART" id="SM00825">
    <property type="entry name" value="PKS_KS"/>
    <property type="match status" value="1"/>
</dbReference>
<keyword evidence="7" id="KW-1185">Reference proteome</keyword>
<name>A0ABY5ZEL9_9ACTN</name>
<dbReference type="InterPro" id="IPR020806">
    <property type="entry name" value="PKS_PP-bd"/>
</dbReference>